<protein>
    <submittedName>
        <fullName evidence="2">DsrE family protein</fullName>
    </submittedName>
</protein>
<dbReference type="HOGENOM" id="CLU_088479_0_0_2"/>
<dbReference type="PROSITE" id="PS01148">
    <property type="entry name" value="UPF0033"/>
    <property type="match status" value="1"/>
</dbReference>
<dbReference type="Proteomes" id="UP000009231">
    <property type="component" value="Chromosome"/>
</dbReference>
<dbReference type="eggNOG" id="arCOG02066">
    <property type="taxonomic scope" value="Archaea"/>
</dbReference>
<dbReference type="CDD" id="cd00291">
    <property type="entry name" value="SirA_YedF_YeeD"/>
    <property type="match status" value="1"/>
</dbReference>
<dbReference type="SUPFAM" id="SSF64307">
    <property type="entry name" value="SirA-like"/>
    <property type="match status" value="1"/>
</dbReference>
<dbReference type="SUPFAM" id="SSF75169">
    <property type="entry name" value="DsrEFH-like"/>
    <property type="match status" value="1"/>
</dbReference>
<dbReference type="Pfam" id="PF01206">
    <property type="entry name" value="TusA"/>
    <property type="match status" value="1"/>
</dbReference>
<accession>F6D217</accession>
<proteinExistence type="predicted"/>
<dbReference type="KEGG" id="mew:MSWAN_0260"/>
<dbReference type="Gene3D" id="3.40.1260.10">
    <property type="entry name" value="DsrEFH-like"/>
    <property type="match status" value="1"/>
</dbReference>
<evidence type="ECO:0000313" key="2">
    <source>
        <dbReference type="EMBL" id="AEG17306.1"/>
    </source>
</evidence>
<dbReference type="eggNOG" id="arCOG02062">
    <property type="taxonomic scope" value="Archaea"/>
</dbReference>
<reference evidence="2 3" key="1">
    <citation type="journal article" date="2014" name="Int. J. Syst. Evol. Microbiol.">
        <title>Methanobacterium paludis sp. nov. and a novel strain of Methanobacterium lacus isolated from northern peatlands.</title>
        <authorList>
            <person name="Cadillo-Quiroz H."/>
            <person name="Brauer S.L."/>
            <person name="Goodson N."/>
            <person name="Yavitt J.B."/>
            <person name="Zinder S.H."/>
        </authorList>
    </citation>
    <scope>NUCLEOTIDE SEQUENCE [LARGE SCALE GENOMIC DNA]</scope>
    <source>
        <strain evidence="3">DSM 25820 / JCM 18151 / SWAN1</strain>
    </source>
</reference>
<dbReference type="InterPro" id="IPR003787">
    <property type="entry name" value="Sulphur_relay_DsrE/F-like"/>
</dbReference>
<evidence type="ECO:0000313" key="3">
    <source>
        <dbReference type="Proteomes" id="UP000009231"/>
    </source>
</evidence>
<dbReference type="Gene3D" id="3.30.110.40">
    <property type="entry name" value="TusA-like domain"/>
    <property type="match status" value="1"/>
</dbReference>
<dbReference type="PANTHER" id="PTHR34655:SF2">
    <property type="entry name" value="PEROXIREDOXIN FAMILY PROTEIN"/>
    <property type="match status" value="1"/>
</dbReference>
<name>F6D217_METPW</name>
<evidence type="ECO:0000259" key="1">
    <source>
        <dbReference type="PROSITE" id="PS01148"/>
    </source>
</evidence>
<organism evidence="2 3">
    <name type="scientific">Methanobacterium paludis (strain DSM 25820 / JCM 18151 / SWAN1)</name>
    <dbReference type="NCBI Taxonomy" id="868131"/>
    <lineage>
        <taxon>Archaea</taxon>
        <taxon>Methanobacteriati</taxon>
        <taxon>Methanobacteriota</taxon>
        <taxon>Methanomada group</taxon>
        <taxon>Methanobacteria</taxon>
        <taxon>Methanobacteriales</taxon>
        <taxon>Methanobacteriaceae</taxon>
        <taxon>Methanobacterium</taxon>
    </lineage>
</organism>
<dbReference type="InterPro" id="IPR001455">
    <property type="entry name" value="TusA-like"/>
</dbReference>
<gene>
    <name evidence="2" type="ordered locus">MSWAN_0260</name>
</gene>
<dbReference type="InterPro" id="IPR036868">
    <property type="entry name" value="TusA-like_sf"/>
</dbReference>
<keyword evidence="3" id="KW-1185">Reference proteome</keyword>
<dbReference type="InterPro" id="IPR027396">
    <property type="entry name" value="DsrEFH-like"/>
</dbReference>
<dbReference type="Pfam" id="PF02635">
    <property type="entry name" value="DsrE"/>
    <property type="match status" value="1"/>
</dbReference>
<dbReference type="EMBL" id="CP002772">
    <property type="protein sequence ID" value="AEG17306.1"/>
    <property type="molecule type" value="Genomic_DNA"/>
</dbReference>
<dbReference type="AlphaFoldDB" id="F6D217"/>
<feature type="domain" description="UPF0033" evidence="1">
    <location>
        <begin position="86"/>
        <end position="110"/>
    </location>
</feature>
<dbReference type="STRING" id="868131.MSWAN_0260"/>
<dbReference type="PANTHER" id="PTHR34655">
    <property type="entry name" value="CONSERVED WITHIN P. AEROPHILUM"/>
    <property type="match status" value="1"/>
</dbReference>
<sequence length="285" mass="30800">MHSGHLRKNGDSMKVVKAHGIKAPNSAILAENIIKNSEDDEFILMLSKGSDNGLERVAKKYGFTFEVENSEKEVVVRLTKAEVKELDVTGETCPGPIMLVGDKLRSMVIGERLKVASKSSEAVEDIAVAIPGMGGKVLDQGTENGKDYVVIERIEKKPTSTAAVDRDKVLVVQSNGTGNAERAYATFIFAKAALSMGKEVTIFLLMDGVSIARRGNAKTVKHPSFDRLDQVMAETIQKGAQMYVCELSANFRGIKQTDLVEGAKLAGAATYITLLSDPSYAVVNF</sequence>